<evidence type="ECO:0000256" key="1">
    <source>
        <dbReference type="SAM" id="MobiDB-lite"/>
    </source>
</evidence>
<gene>
    <name evidence="2" type="ORF">SGFS_048190</name>
</gene>
<sequence>MKPKTVLVNTPAAVATRYVAYRLKPPAATATYNRPVPTRKPPSAAKSWARPEQDAPGHGQVRPKRFAAVRSKRFGPSAEA</sequence>
<keyword evidence="3" id="KW-1185">Reference proteome</keyword>
<dbReference type="Proteomes" id="UP001321542">
    <property type="component" value="Chromosome"/>
</dbReference>
<feature type="region of interest" description="Disordered" evidence="1">
    <location>
        <begin position="26"/>
        <end position="80"/>
    </location>
</feature>
<protein>
    <submittedName>
        <fullName evidence="2">Uncharacterized protein</fullName>
    </submittedName>
</protein>
<evidence type="ECO:0000313" key="2">
    <source>
        <dbReference type="EMBL" id="BBC33525.1"/>
    </source>
</evidence>
<evidence type="ECO:0000313" key="3">
    <source>
        <dbReference type="Proteomes" id="UP001321542"/>
    </source>
</evidence>
<dbReference type="EMBL" id="AP018448">
    <property type="protein sequence ID" value="BBC33525.1"/>
    <property type="molecule type" value="Genomic_DNA"/>
</dbReference>
<feature type="compositionally biased region" description="Basic residues" evidence="1">
    <location>
        <begin position="61"/>
        <end position="73"/>
    </location>
</feature>
<organism evidence="2 3">
    <name type="scientific">Streptomyces graminofaciens</name>
    <dbReference type="NCBI Taxonomy" id="68212"/>
    <lineage>
        <taxon>Bacteria</taxon>
        <taxon>Bacillati</taxon>
        <taxon>Actinomycetota</taxon>
        <taxon>Actinomycetes</taxon>
        <taxon>Kitasatosporales</taxon>
        <taxon>Streptomycetaceae</taxon>
        <taxon>Streptomyces</taxon>
    </lineage>
</organism>
<name>A0ABM7FBS9_9ACTN</name>
<accession>A0ABM7FBS9</accession>
<reference evidence="2 3" key="2">
    <citation type="journal article" date="2023" name="ChemBioChem">
        <title>Acyltransferase Domain Exchange between Two Independent Type I Polyketide Synthases in the Same Producer Strain of Macrolide Antibiotics.</title>
        <authorList>
            <person name="Kudo F."/>
            <person name="Kishikawa K."/>
            <person name="Tsuboi K."/>
            <person name="Kido T."/>
            <person name="Usui T."/>
            <person name="Hashimoto J."/>
            <person name="Shin-Ya K."/>
            <person name="Miyanaga A."/>
            <person name="Eguchi T."/>
        </authorList>
    </citation>
    <scope>NUCLEOTIDE SEQUENCE [LARGE SCALE GENOMIC DNA]</scope>
    <source>
        <strain evidence="2 3">A-8890</strain>
    </source>
</reference>
<proteinExistence type="predicted"/>
<reference evidence="2 3" key="1">
    <citation type="journal article" date="2010" name="ChemBioChem">
        <title>Cloning and characterization of the biosynthetic gene cluster of 16-membered macrolide antibiotic FD-891: involvement of a dual functional cytochrome P450 monooxygenase catalyzing epoxidation and hydroxylation.</title>
        <authorList>
            <person name="Kudo F."/>
            <person name="Motegi A."/>
            <person name="Mizoue K."/>
            <person name="Eguchi T."/>
        </authorList>
    </citation>
    <scope>NUCLEOTIDE SEQUENCE [LARGE SCALE GENOMIC DNA]</scope>
    <source>
        <strain evidence="2 3">A-8890</strain>
    </source>
</reference>